<evidence type="ECO:0000256" key="4">
    <source>
        <dbReference type="ARBA" id="ARBA00023242"/>
    </source>
</evidence>
<keyword evidence="3" id="KW-0804">Transcription</keyword>
<dbReference type="RefSeq" id="XP_001729987.1">
    <property type="nucleotide sequence ID" value="XM_001729935.1"/>
</dbReference>
<dbReference type="AlphaFoldDB" id="A8Q6I1"/>
<dbReference type="OMA" id="YMQTASH"/>
<dbReference type="VEuPathDB" id="FungiDB:MGL_2973"/>
<dbReference type="InterPro" id="IPR041178">
    <property type="entry name" value="RPA43_OB"/>
</dbReference>
<dbReference type="PANTHER" id="PTHR12709:SF5">
    <property type="entry name" value="DNA-DIRECTED RNA POLYMERASE I SUBUNIT RPA43"/>
    <property type="match status" value="1"/>
</dbReference>
<keyword evidence="4" id="KW-0539">Nucleus</keyword>
<organism evidence="7 8">
    <name type="scientific">Malassezia globosa (strain ATCC MYA-4612 / CBS 7966)</name>
    <name type="common">Dandruff-associated fungus</name>
    <dbReference type="NCBI Taxonomy" id="425265"/>
    <lineage>
        <taxon>Eukaryota</taxon>
        <taxon>Fungi</taxon>
        <taxon>Dikarya</taxon>
        <taxon>Basidiomycota</taxon>
        <taxon>Ustilaginomycotina</taxon>
        <taxon>Malasseziomycetes</taxon>
        <taxon>Malasseziales</taxon>
        <taxon>Malasseziaceae</taxon>
        <taxon>Malassezia</taxon>
    </lineage>
</organism>
<accession>A8Q6I1</accession>
<dbReference type="GO" id="GO:0005736">
    <property type="term" value="C:RNA polymerase I complex"/>
    <property type="evidence" value="ECO:0007669"/>
    <property type="project" value="TreeGrafter"/>
</dbReference>
<feature type="compositionally biased region" description="Polar residues" evidence="5">
    <location>
        <begin position="273"/>
        <end position="294"/>
    </location>
</feature>
<evidence type="ECO:0000313" key="8">
    <source>
        <dbReference type="Proteomes" id="UP000008837"/>
    </source>
</evidence>
<evidence type="ECO:0000256" key="1">
    <source>
        <dbReference type="ARBA" id="ARBA00004123"/>
    </source>
</evidence>
<feature type="compositionally biased region" description="Basic and acidic residues" evidence="5">
    <location>
        <begin position="343"/>
        <end position="365"/>
    </location>
</feature>
<dbReference type="InParanoid" id="A8Q6I1"/>
<name>A8Q6I1_MALGO</name>
<evidence type="ECO:0000256" key="5">
    <source>
        <dbReference type="SAM" id="MobiDB-lite"/>
    </source>
</evidence>
<feature type="domain" description="RPA43 OB" evidence="6">
    <location>
        <begin position="97"/>
        <end position="198"/>
    </location>
</feature>
<proteinExistence type="predicted"/>
<dbReference type="PANTHER" id="PTHR12709">
    <property type="entry name" value="DNA-DIRECTED RNA POLYMERASE II, III"/>
    <property type="match status" value="1"/>
</dbReference>
<dbReference type="InterPro" id="IPR045113">
    <property type="entry name" value="Rpb7-like"/>
</dbReference>
<dbReference type="Proteomes" id="UP000008837">
    <property type="component" value="Unassembled WGS sequence"/>
</dbReference>
<reference evidence="7 8" key="1">
    <citation type="journal article" date="2007" name="Proc. Natl. Acad. Sci. U.S.A.">
        <title>Dandruff-associated Malassezia genomes reveal convergent and divergent virulence traits shared with plant and human fungal pathogens.</title>
        <authorList>
            <person name="Xu J."/>
            <person name="Saunders C.W."/>
            <person name="Hu P."/>
            <person name="Grant R.A."/>
            <person name="Boekhout T."/>
            <person name="Kuramae E.E."/>
            <person name="Kronstad J.W."/>
            <person name="Deangelis Y.M."/>
            <person name="Reeder N.L."/>
            <person name="Johnstone K.R."/>
            <person name="Leland M."/>
            <person name="Fieno A.M."/>
            <person name="Begley W.M."/>
            <person name="Sun Y."/>
            <person name="Lacey M.P."/>
            <person name="Chaudhary T."/>
            <person name="Keough T."/>
            <person name="Chu L."/>
            <person name="Sears R."/>
            <person name="Yuan B."/>
            <person name="Dawson T.L.Jr."/>
        </authorList>
    </citation>
    <scope>NUCLEOTIDE SEQUENCE [LARGE SCALE GENOMIC DNA]</scope>
    <source>
        <strain evidence="8">ATCC MYA-4612 / CBS 7966</strain>
    </source>
</reference>
<protein>
    <recommendedName>
        <fullName evidence="6">RPA43 OB domain-containing protein</fullName>
    </recommendedName>
</protein>
<dbReference type="InterPro" id="IPR036898">
    <property type="entry name" value="RNA_pol_Rpb7-like_N_sf"/>
</dbReference>
<keyword evidence="2" id="KW-0240">DNA-directed RNA polymerase</keyword>
<feature type="compositionally biased region" description="Basic and acidic residues" evidence="5">
    <location>
        <begin position="318"/>
        <end position="335"/>
    </location>
</feature>
<dbReference type="GO" id="GO:0006362">
    <property type="term" value="P:transcription elongation by RNA polymerase I"/>
    <property type="evidence" value="ECO:0007669"/>
    <property type="project" value="TreeGrafter"/>
</dbReference>
<feature type="region of interest" description="Disordered" evidence="5">
    <location>
        <begin position="222"/>
        <end position="391"/>
    </location>
</feature>
<dbReference type="EMBL" id="AAYY01000010">
    <property type="protein sequence ID" value="EDP42773.1"/>
    <property type="molecule type" value="Genomic_DNA"/>
</dbReference>
<evidence type="ECO:0000256" key="2">
    <source>
        <dbReference type="ARBA" id="ARBA00022478"/>
    </source>
</evidence>
<comment type="subcellular location">
    <subcellularLocation>
        <location evidence="1">Nucleus</location>
    </subcellularLocation>
</comment>
<dbReference type="Gene3D" id="2.40.50.1060">
    <property type="match status" value="1"/>
</dbReference>
<sequence length="391" mass="43854">MGSKRDADVHDRNPASSTGIVKVSAVMHFAIPPVWMRDPMASVLDQLDTLVMRFLPPLEGVLIAHSHARFLYPLGSIDGDSAFAEVPVRFTGIVWRPEIGMKLQGTITLCSPSHVSLLLYDTFNAAISAPHIPASMWEFVYYSDVGEVQRVDAKDRSVGFWRNKESGERLGGKNHMLQFSVISMTVANQMLSLHGSLLQDPFSVPPPRPGTLSFDQAMGTMEPMDEETNEEVPMPRRVRWEDSDEEDEQKDDQQQDNNLVEGVVENETDPEHGNNQMNGENNQRSMENEVSQEQGPLATGSLEDDESTSKIKKKDRKKEKEKETISAKEMKGEKKKDKKAKKKDQSEHGAKDASSEPKKTKGSKEKSRKHKHHDAEKESESASSKRSRRDA</sequence>
<evidence type="ECO:0000259" key="6">
    <source>
        <dbReference type="Pfam" id="PF17875"/>
    </source>
</evidence>
<dbReference type="Pfam" id="PF17875">
    <property type="entry name" value="RPA43_OB"/>
    <property type="match status" value="1"/>
</dbReference>
<evidence type="ECO:0000256" key="3">
    <source>
        <dbReference type="ARBA" id="ARBA00023163"/>
    </source>
</evidence>
<dbReference type="KEGG" id="mgl:MGL_2973"/>
<dbReference type="GeneID" id="5854294"/>
<evidence type="ECO:0000313" key="7">
    <source>
        <dbReference type="EMBL" id="EDP42773.1"/>
    </source>
</evidence>
<comment type="caution">
    <text evidence="7">The sequence shown here is derived from an EMBL/GenBank/DDBJ whole genome shotgun (WGS) entry which is preliminary data.</text>
</comment>
<gene>
    <name evidence="7" type="ORF">MGL_2973</name>
</gene>
<keyword evidence="8" id="KW-1185">Reference proteome</keyword>
<dbReference type="OrthoDB" id="10250504at2759"/>
<dbReference type="GO" id="GO:0006352">
    <property type="term" value="P:DNA-templated transcription initiation"/>
    <property type="evidence" value="ECO:0007669"/>
    <property type="project" value="InterPro"/>
</dbReference>
<dbReference type="STRING" id="425265.A8Q6I1"/>
<dbReference type="Gene3D" id="3.30.1490.120">
    <property type="entry name" value="RNA polymerase Rpb7-like, N-terminal domain"/>
    <property type="match status" value="1"/>
</dbReference>